<dbReference type="EMBL" id="OBMI01000002">
    <property type="protein sequence ID" value="SOB86771.1"/>
    <property type="molecule type" value="Genomic_DNA"/>
</dbReference>
<gene>
    <name evidence="1" type="ORF">SAMN06297144_1880</name>
</gene>
<proteinExistence type="predicted"/>
<evidence type="ECO:0000313" key="2">
    <source>
        <dbReference type="Proteomes" id="UP000219494"/>
    </source>
</evidence>
<name>A0A285QY69_9SPHN</name>
<reference evidence="1 2" key="1">
    <citation type="submission" date="2017-07" db="EMBL/GenBank/DDBJ databases">
        <authorList>
            <person name="Sun Z.S."/>
            <person name="Albrecht U."/>
            <person name="Echele G."/>
            <person name="Lee C.C."/>
        </authorList>
    </citation>
    <scope>NUCLEOTIDE SEQUENCE [LARGE SCALE GENOMIC DNA]</scope>
    <source>
        <strain evidence="1 2">CGMCC 1.12672</strain>
    </source>
</reference>
<dbReference type="AlphaFoldDB" id="A0A285QY69"/>
<evidence type="ECO:0008006" key="3">
    <source>
        <dbReference type="Google" id="ProtNLM"/>
    </source>
</evidence>
<evidence type="ECO:0000313" key="1">
    <source>
        <dbReference type="EMBL" id="SOB86771.1"/>
    </source>
</evidence>
<organism evidence="1 2">
    <name type="scientific">Sphingomonas guangdongensis</name>
    <dbReference type="NCBI Taxonomy" id="1141890"/>
    <lineage>
        <taxon>Bacteria</taxon>
        <taxon>Pseudomonadati</taxon>
        <taxon>Pseudomonadota</taxon>
        <taxon>Alphaproteobacteria</taxon>
        <taxon>Sphingomonadales</taxon>
        <taxon>Sphingomonadaceae</taxon>
        <taxon>Sphingomonas</taxon>
    </lineage>
</organism>
<sequence length="199" mass="21462">MQYPVPFTPFTPNTQRLTISTRVTTARSDYSLKAQHIYNDASWSLTWTWPPMRHAQAEQVAAWIASLRGPVGTFRYTPKQAIVSGLTGKTLALPAFSQNSTIRIAGWSAGEASQLRLGQFFSIGAQLFRIVAAPVSAAADGTCDVEFEPRIRTTVAQGAVVVFNAPVGLFRLIGTEDVGYTLGVDGADFGSMSAIEAVF</sequence>
<keyword evidence="2" id="KW-1185">Reference proteome</keyword>
<dbReference type="Proteomes" id="UP000219494">
    <property type="component" value="Unassembled WGS sequence"/>
</dbReference>
<accession>A0A285QY69</accession>
<protein>
    <recommendedName>
        <fullName evidence="3">TIGR02217 family protein</fullName>
    </recommendedName>
</protein>